<dbReference type="InterPro" id="IPR010181">
    <property type="entry name" value="CGCAxxGCC_motif"/>
</dbReference>
<evidence type="ECO:0000313" key="1">
    <source>
        <dbReference type="EMBL" id="MBC8573726.1"/>
    </source>
</evidence>
<protein>
    <submittedName>
        <fullName evidence="1">C-GCAxxG-C-C family protein</fullName>
    </submittedName>
</protein>
<accession>A0ABR7NBE2</accession>
<gene>
    <name evidence="1" type="ORF">H8716_11625</name>
</gene>
<comment type="caution">
    <text evidence="1">The sequence shown here is derived from an EMBL/GenBank/DDBJ whole genome shotgun (WGS) entry which is preliminary data.</text>
</comment>
<dbReference type="Pfam" id="PF09719">
    <property type="entry name" value="C_GCAxxG_C_C"/>
    <property type="match status" value="1"/>
</dbReference>
<sequence length="137" mass="15125">MGKVVDYLEKYYKETNYNCAEAVFSAAAEAWDMDISDDVIRTMGCFGGGMGCAIVCGAVTGGSAALSYKFVEGDGGHTSPAMMKKVRTYIRKVREAFGSEDCKDLRPQFYNKEERCFVTISKVAAILDEVYEMEDEA</sequence>
<evidence type="ECO:0000313" key="2">
    <source>
        <dbReference type="Proteomes" id="UP000657421"/>
    </source>
</evidence>
<reference evidence="1 2" key="1">
    <citation type="submission" date="2020-08" db="EMBL/GenBank/DDBJ databases">
        <title>Genome public.</title>
        <authorList>
            <person name="Liu C."/>
            <person name="Sun Q."/>
        </authorList>
    </citation>
    <scope>NUCLEOTIDE SEQUENCE [LARGE SCALE GENOMIC DNA]</scope>
    <source>
        <strain evidence="1 2">NSJ-46</strain>
    </source>
</reference>
<dbReference type="EMBL" id="JACRSZ010000011">
    <property type="protein sequence ID" value="MBC8573726.1"/>
    <property type="molecule type" value="Genomic_DNA"/>
</dbReference>
<organism evidence="1 2">
    <name type="scientific">Jingyaoa shaoxingensis</name>
    <dbReference type="NCBI Taxonomy" id="2763671"/>
    <lineage>
        <taxon>Bacteria</taxon>
        <taxon>Bacillati</taxon>
        <taxon>Bacillota</taxon>
        <taxon>Clostridia</taxon>
        <taxon>Lachnospirales</taxon>
        <taxon>Lachnospiraceae</taxon>
        <taxon>Jingyaoa</taxon>
    </lineage>
</organism>
<name>A0ABR7NBE2_9FIRM</name>
<dbReference type="Proteomes" id="UP000657421">
    <property type="component" value="Unassembled WGS sequence"/>
</dbReference>
<dbReference type="RefSeq" id="WP_249309020.1">
    <property type="nucleotide sequence ID" value="NZ_JACRSZ010000011.1"/>
</dbReference>
<proteinExistence type="predicted"/>
<dbReference type="NCBIfam" id="TIGR01909">
    <property type="entry name" value="C_GCAxxG_C_C"/>
    <property type="match status" value="1"/>
</dbReference>
<keyword evidence="2" id="KW-1185">Reference proteome</keyword>